<keyword evidence="1" id="KW-1133">Transmembrane helix</keyword>
<protein>
    <recommendedName>
        <fullName evidence="4">ABC transporter</fullName>
    </recommendedName>
</protein>
<name>A0A066Z0S8_9ACTN</name>
<feature type="transmembrane region" description="Helical" evidence="1">
    <location>
        <begin position="85"/>
        <end position="111"/>
    </location>
</feature>
<feature type="transmembrane region" description="Helical" evidence="1">
    <location>
        <begin position="151"/>
        <end position="171"/>
    </location>
</feature>
<dbReference type="PATRIC" id="fig|1348663.4.peg.4440"/>
<reference evidence="2 3" key="1">
    <citation type="submission" date="2014-05" db="EMBL/GenBank/DDBJ databases">
        <title>Draft Genome Sequence of Kitasatospora cheerisanensis KCTC 2395.</title>
        <authorList>
            <person name="Nam D.H."/>
        </authorList>
    </citation>
    <scope>NUCLEOTIDE SEQUENCE [LARGE SCALE GENOMIC DNA]</scope>
    <source>
        <strain evidence="2 3">KCTC 2395</strain>
    </source>
</reference>
<evidence type="ECO:0000256" key="1">
    <source>
        <dbReference type="SAM" id="Phobius"/>
    </source>
</evidence>
<keyword evidence="1" id="KW-0812">Transmembrane</keyword>
<comment type="caution">
    <text evidence="2">The sequence shown here is derived from an EMBL/GenBank/DDBJ whole genome shotgun (WGS) entry which is preliminary data.</text>
</comment>
<dbReference type="EMBL" id="JNBY01000094">
    <property type="protein sequence ID" value="KDN83951.1"/>
    <property type="molecule type" value="Genomic_DNA"/>
</dbReference>
<organism evidence="2 3">
    <name type="scientific">Kitasatospora cheerisanensis KCTC 2395</name>
    <dbReference type="NCBI Taxonomy" id="1348663"/>
    <lineage>
        <taxon>Bacteria</taxon>
        <taxon>Bacillati</taxon>
        <taxon>Actinomycetota</taxon>
        <taxon>Actinomycetes</taxon>
        <taxon>Kitasatosporales</taxon>
        <taxon>Streptomycetaceae</taxon>
        <taxon>Kitasatospora</taxon>
    </lineage>
</organism>
<sequence>MMTVRMLTRYHLELLVRSQRWLPPGLAYVLLMGLGVSGGDEALSAAAFSAGLLVPVTGWLVRSAVTAEPAQSRACLVAAAGWRRVHLSALLAAALAGLALGVLGLAAVLAVGSGGSGAAAAAGLLATVVCVLTGAAVGAVCNRPVVAGAQYAVPLGLAAVVLVLLVPGSPANAVVRALVLGARHGALSVPWWALPGASALAAGAGWAAVTVAVRRGE</sequence>
<evidence type="ECO:0000313" key="3">
    <source>
        <dbReference type="Proteomes" id="UP000027178"/>
    </source>
</evidence>
<proteinExistence type="predicted"/>
<keyword evidence="1" id="KW-0472">Membrane</keyword>
<feature type="transmembrane region" description="Helical" evidence="1">
    <location>
        <begin position="191"/>
        <end position="213"/>
    </location>
</feature>
<feature type="transmembrane region" description="Helical" evidence="1">
    <location>
        <begin position="21"/>
        <end position="39"/>
    </location>
</feature>
<feature type="transmembrane region" description="Helical" evidence="1">
    <location>
        <begin position="117"/>
        <end position="139"/>
    </location>
</feature>
<gene>
    <name evidence="2" type="ORF">KCH_46000</name>
</gene>
<dbReference type="Proteomes" id="UP000027178">
    <property type="component" value="Unassembled WGS sequence"/>
</dbReference>
<dbReference type="HOGENOM" id="CLU_1239585_0_0_11"/>
<evidence type="ECO:0000313" key="2">
    <source>
        <dbReference type="EMBL" id="KDN83951.1"/>
    </source>
</evidence>
<evidence type="ECO:0008006" key="4">
    <source>
        <dbReference type="Google" id="ProtNLM"/>
    </source>
</evidence>
<dbReference type="eggNOG" id="COG1131">
    <property type="taxonomic scope" value="Bacteria"/>
</dbReference>
<keyword evidence="3" id="KW-1185">Reference proteome</keyword>
<dbReference type="AlphaFoldDB" id="A0A066Z0S8"/>
<feature type="transmembrane region" description="Helical" evidence="1">
    <location>
        <begin position="45"/>
        <end position="65"/>
    </location>
</feature>
<accession>A0A066Z0S8</accession>